<dbReference type="Pfam" id="PF13719">
    <property type="entry name" value="Zn_ribbon_5"/>
    <property type="match status" value="1"/>
</dbReference>
<reference evidence="3 4" key="1">
    <citation type="submission" date="2014-12" db="EMBL/GenBank/DDBJ databases">
        <title>Isolation of bacteria from lake water.</title>
        <authorList>
            <person name="Sheng K.-Y."/>
            <person name="Chin P.-S."/>
            <person name="Chan K.-G."/>
            <person name="Tan G.S."/>
        </authorList>
    </citation>
    <scope>NUCLEOTIDE SEQUENCE [LARGE SCALE GENOMIC DNA]</scope>
    <source>
        <strain evidence="3 4">KY4</strain>
    </source>
</reference>
<dbReference type="Proteomes" id="UP000032566">
    <property type="component" value="Unassembled WGS sequence"/>
</dbReference>
<dbReference type="AlphaFoldDB" id="A0A0D7K5K2"/>
<keyword evidence="4" id="KW-1185">Reference proteome</keyword>
<dbReference type="EMBL" id="JXYQ01000068">
    <property type="protein sequence ID" value="KJA09227.1"/>
    <property type="molecule type" value="Genomic_DNA"/>
</dbReference>
<gene>
    <name evidence="3" type="ORF">RP29_17295</name>
</gene>
<feature type="compositionally biased region" description="Basic and acidic residues" evidence="1">
    <location>
        <begin position="332"/>
        <end position="348"/>
    </location>
</feature>
<dbReference type="InterPro" id="IPR011723">
    <property type="entry name" value="Znf/thioredoxin_put"/>
</dbReference>
<evidence type="ECO:0000313" key="4">
    <source>
        <dbReference type="Proteomes" id="UP000032566"/>
    </source>
</evidence>
<accession>A0A0D7K5K2</accession>
<organism evidence="3 4">
    <name type="scientific">Acidovorax temperans</name>
    <dbReference type="NCBI Taxonomy" id="80878"/>
    <lineage>
        <taxon>Bacteria</taxon>
        <taxon>Pseudomonadati</taxon>
        <taxon>Pseudomonadota</taxon>
        <taxon>Betaproteobacteria</taxon>
        <taxon>Burkholderiales</taxon>
        <taxon>Comamonadaceae</taxon>
        <taxon>Acidovorax</taxon>
    </lineage>
</organism>
<feature type="compositionally biased region" description="Polar residues" evidence="1">
    <location>
        <begin position="202"/>
        <end position="211"/>
    </location>
</feature>
<dbReference type="Pfam" id="PF11906">
    <property type="entry name" value="DUF3426"/>
    <property type="match status" value="1"/>
</dbReference>
<dbReference type="PATRIC" id="fig|80878.5.peg.3391"/>
<feature type="compositionally biased region" description="Polar residues" evidence="1">
    <location>
        <begin position="246"/>
        <end position="266"/>
    </location>
</feature>
<protein>
    <recommendedName>
        <fullName evidence="2">Zinc finger/thioredoxin putative domain-containing protein</fullName>
    </recommendedName>
</protein>
<evidence type="ECO:0000259" key="2">
    <source>
        <dbReference type="Pfam" id="PF13719"/>
    </source>
</evidence>
<proteinExistence type="predicted"/>
<feature type="region of interest" description="Disordered" evidence="1">
    <location>
        <begin position="159"/>
        <end position="184"/>
    </location>
</feature>
<feature type="compositionally biased region" description="Pro residues" evidence="1">
    <location>
        <begin position="164"/>
        <end position="179"/>
    </location>
</feature>
<feature type="compositionally biased region" description="Acidic residues" evidence="1">
    <location>
        <begin position="350"/>
        <end position="362"/>
    </location>
</feature>
<feature type="region of interest" description="Disordered" evidence="1">
    <location>
        <begin position="309"/>
        <end position="363"/>
    </location>
</feature>
<name>A0A0D7K5K2_9BURK</name>
<feature type="region of interest" description="Disordered" evidence="1">
    <location>
        <begin position="79"/>
        <end position="106"/>
    </location>
</feature>
<comment type="caution">
    <text evidence="3">The sequence shown here is derived from an EMBL/GenBank/DDBJ whole genome shotgun (WGS) entry which is preliminary data.</text>
</comment>
<feature type="domain" description="Zinc finger/thioredoxin putative" evidence="2">
    <location>
        <begin position="4"/>
        <end position="39"/>
    </location>
</feature>
<evidence type="ECO:0000313" key="3">
    <source>
        <dbReference type="EMBL" id="KJA09227.1"/>
    </source>
</evidence>
<dbReference type="STRING" id="80878.RP29_17295"/>
<feature type="region of interest" description="Disordered" evidence="1">
    <location>
        <begin position="201"/>
        <end position="285"/>
    </location>
</feature>
<evidence type="ECO:0000256" key="1">
    <source>
        <dbReference type="SAM" id="MobiDB-lite"/>
    </source>
</evidence>
<dbReference type="InterPro" id="IPR021834">
    <property type="entry name" value="DUF3426"/>
</dbReference>
<sequence>MSQITRCPACSTQFKVVADQLRISDGWVRCGHCAEVFDASESLMPAPPPALLPDISLTDVRPPPMPVARADDSLRAWGAAPAPAQRVSSRVAVEPDAPVGNAPAPSGAGHLAEAPFALPAEVLSVPDPVPPAFLTAEPPLVGTEPPPIFEPAATFAWKGADAPSVPPKAPVAPPPPPPGFAGRQESRVLSPDMLELVLQESPRATHSSAVSSEAVAQTPAAPVPQPGGYELPYAEDFADTPLTLESDAQPSPTASQVDGVTVTSAEQAAPTKPLQADVVSDGGVEGMTADGMDVLASLPALPPAEVQSLADAEESVKPSLPSVEFPSIDEATGVKEAKPAPPDLRADQSSEGEDDEEPDAAEDVSFVKAARRRAFWRKPLVRSGLVVLGLGLATALAAQVAVHERNRVAAVAPQLRPLLLALCEPLGCELAPLRQIAEVVIDSSSFNKARGDSYVLAVTMKSRSTVALEMPAVELTLTDAQDQPVLRRVLLPAEMGAPQELAAGGEWSASVSVLVTTGGARVAGYRLLAFYP</sequence>
<dbReference type="NCBIfam" id="TIGR02098">
    <property type="entry name" value="MJ0042_CXXC"/>
    <property type="match status" value="1"/>
</dbReference>